<dbReference type="AlphaFoldDB" id="W9Y9K9"/>
<feature type="compositionally biased region" description="Polar residues" evidence="1">
    <location>
        <begin position="261"/>
        <end position="278"/>
    </location>
</feature>
<dbReference type="GeneID" id="19172662"/>
<organism evidence="3 4">
    <name type="scientific">Capronia epimyces CBS 606.96</name>
    <dbReference type="NCBI Taxonomy" id="1182542"/>
    <lineage>
        <taxon>Eukaryota</taxon>
        <taxon>Fungi</taxon>
        <taxon>Dikarya</taxon>
        <taxon>Ascomycota</taxon>
        <taxon>Pezizomycotina</taxon>
        <taxon>Eurotiomycetes</taxon>
        <taxon>Chaetothyriomycetidae</taxon>
        <taxon>Chaetothyriales</taxon>
        <taxon>Herpotrichiellaceae</taxon>
        <taxon>Capronia</taxon>
    </lineage>
</organism>
<dbReference type="Proteomes" id="UP000019478">
    <property type="component" value="Unassembled WGS sequence"/>
</dbReference>
<proteinExistence type="predicted"/>
<evidence type="ECO:0000259" key="2">
    <source>
        <dbReference type="PROSITE" id="PS50174"/>
    </source>
</evidence>
<gene>
    <name evidence="3" type="ORF">A1O3_08575</name>
</gene>
<dbReference type="GO" id="GO:0003676">
    <property type="term" value="F:nucleic acid binding"/>
    <property type="evidence" value="ECO:0007669"/>
    <property type="project" value="InterPro"/>
</dbReference>
<dbReference type="RefSeq" id="XP_007736862.1">
    <property type="nucleotide sequence ID" value="XM_007738672.1"/>
</dbReference>
<dbReference type="eggNOG" id="KOG2809">
    <property type="taxonomic scope" value="Eukaryota"/>
</dbReference>
<feature type="compositionally biased region" description="Low complexity" evidence="1">
    <location>
        <begin position="218"/>
        <end position="229"/>
    </location>
</feature>
<feature type="compositionally biased region" description="Basic and acidic residues" evidence="1">
    <location>
        <begin position="115"/>
        <end position="131"/>
    </location>
</feature>
<feature type="compositionally biased region" description="Basic and acidic residues" evidence="1">
    <location>
        <begin position="181"/>
        <end position="191"/>
    </location>
</feature>
<comment type="caution">
    <text evidence="3">The sequence shown here is derived from an EMBL/GenBank/DDBJ whole genome shotgun (WGS) entry which is preliminary data.</text>
</comment>
<evidence type="ECO:0000256" key="1">
    <source>
        <dbReference type="SAM" id="MobiDB-lite"/>
    </source>
</evidence>
<evidence type="ECO:0000313" key="3">
    <source>
        <dbReference type="EMBL" id="EXJ79074.1"/>
    </source>
</evidence>
<dbReference type="InterPro" id="IPR000467">
    <property type="entry name" value="G_patch_dom"/>
</dbReference>
<feature type="compositionally biased region" description="Acidic residues" evidence="1">
    <location>
        <begin position="132"/>
        <end position="142"/>
    </location>
</feature>
<name>W9Y9K9_9EURO</name>
<accession>W9Y9K9</accession>
<dbReference type="HOGENOM" id="CLU_052839_1_0_1"/>
<feature type="compositionally biased region" description="Basic and acidic residues" evidence="1">
    <location>
        <begin position="143"/>
        <end position="171"/>
    </location>
</feature>
<sequence length="316" mass="34995">MAKHGWKEGQSLGNRNSIHVGISDVDRLAAARVGVLFKDDNLGLGAKRKSKDVEAQRTGLDAFQGLLGRLNGKSDAELKKQEQKVEDRKLAMYVRGRWGGMVFVRGGVLVGDRQKEETVNKAGEDEIKMDGTDGDGDGQDAELGDKDEQRREEEKRRRKEERRIRREEKASRKAAKKAKREAREGNDKDSDAEQMSTPAVPVHSHKSPLTRASDEPVSSADSASETEAAGQKRKRGRSSTTIAEKTPAEGQRQKSVLGDMNVTQQQQSGTSVRPATTKLNLNLRNGRHLLRGRNIQAKKMAFSDLKGLDEIFMRPG</sequence>
<dbReference type="PROSITE" id="PS50174">
    <property type="entry name" value="G_PATCH"/>
    <property type="match status" value="1"/>
</dbReference>
<dbReference type="OrthoDB" id="29523at2759"/>
<keyword evidence="4" id="KW-1185">Reference proteome</keyword>
<protein>
    <recommendedName>
        <fullName evidence="2">G-patch domain-containing protein</fullName>
    </recommendedName>
</protein>
<feature type="domain" description="G-patch" evidence="2">
    <location>
        <begin position="1"/>
        <end position="49"/>
    </location>
</feature>
<reference evidence="3 4" key="1">
    <citation type="submission" date="2013-03" db="EMBL/GenBank/DDBJ databases">
        <title>The Genome Sequence of Capronia epimyces CBS 606.96.</title>
        <authorList>
            <consortium name="The Broad Institute Genomics Platform"/>
            <person name="Cuomo C."/>
            <person name="de Hoog S."/>
            <person name="Gorbushina A."/>
            <person name="Walker B."/>
            <person name="Young S.K."/>
            <person name="Zeng Q."/>
            <person name="Gargeya S."/>
            <person name="Fitzgerald M."/>
            <person name="Haas B."/>
            <person name="Abouelleil A."/>
            <person name="Allen A.W."/>
            <person name="Alvarado L."/>
            <person name="Arachchi H.M."/>
            <person name="Berlin A.M."/>
            <person name="Chapman S.B."/>
            <person name="Gainer-Dewar J."/>
            <person name="Goldberg J."/>
            <person name="Griggs A."/>
            <person name="Gujja S."/>
            <person name="Hansen M."/>
            <person name="Howarth C."/>
            <person name="Imamovic A."/>
            <person name="Ireland A."/>
            <person name="Larimer J."/>
            <person name="McCowan C."/>
            <person name="Murphy C."/>
            <person name="Pearson M."/>
            <person name="Poon T.W."/>
            <person name="Priest M."/>
            <person name="Roberts A."/>
            <person name="Saif S."/>
            <person name="Shea T."/>
            <person name="Sisk P."/>
            <person name="Sykes S."/>
            <person name="Wortman J."/>
            <person name="Nusbaum C."/>
            <person name="Birren B."/>
        </authorList>
    </citation>
    <scope>NUCLEOTIDE SEQUENCE [LARGE SCALE GENOMIC DNA]</scope>
    <source>
        <strain evidence="3 4">CBS 606.96</strain>
    </source>
</reference>
<feature type="region of interest" description="Disordered" evidence="1">
    <location>
        <begin position="115"/>
        <end position="279"/>
    </location>
</feature>
<evidence type="ECO:0000313" key="4">
    <source>
        <dbReference type="Proteomes" id="UP000019478"/>
    </source>
</evidence>
<dbReference type="STRING" id="1182542.W9Y9K9"/>
<dbReference type="EMBL" id="AMGY01000008">
    <property type="protein sequence ID" value="EXJ79074.1"/>
    <property type="molecule type" value="Genomic_DNA"/>
</dbReference>